<dbReference type="GO" id="GO:0016779">
    <property type="term" value="F:nucleotidyltransferase activity"/>
    <property type="evidence" value="ECO:0007669"/>
    <property type="project" value="UniProtKB-UniRule"/>
</dbReference>
<keyword evidence="3 6" id="KW-0808">Transferase</keyword>
<evidence type="ECO:0000256" key="2">
    <source>
        <dbReference type="ARBA" id="ARBA00022676"/>
    </source>
</evidence>
<dbReference type="GO" id="GO:0016757">
    <property type="term" value="F:glycosyltransferase activity"/>
    <property type="evidence" value="ECO:0007669"/>
    <property type="project" value="UniProtKB-UniRule"/>
</dbReference>
<keyword evidence="4 6" id="KW-0548">Nucleotidyltransferase</keyword>
<comment type="caution">
    <text evidence="8">The sequence shown here is derived from an EMBL/GenBank/DDBJ whole genome shotgun (WGS) entry which is preliminary data.</text>
</comment>
<evidence type="ECO:0000256" key="3">
    <source>
        <dbReference type="ARBA" id="ARBA00022679"/>
    </source>
</evidence>
<dbReference type="RefSeq" id="WP_096829872.1">
    <property type="nucleotide sequence ID" value="NZ_NXIB02000117.1"/>
</dbReference>
<keyword evidence="1 6" id="KW-1277">Toxin-antitoxin system</keyword>
<feature type="domain" description="DarT" evidence="7">
    <location>
        <begin position="3"/>
        <end position="209"/>
    </location>
</feature>
<sequence>MPIPIYHITHIDNLESILSEDGLLAYNVMLETQTNYTNIAYENIQDRRATTYVPWDGGGVLHDYVPFYFAPRSPMLYTISRGNVENYTQGQAAVIHLVSSVENIKDKDLCWVFTDGHAVMKFTDFFDDLNYLDDAIDWDVMESRYWNDTNQDNDRKRRRQAEFLVRYFFPWQLITEIGVMDYTIKTQVENILQNFTHKPSVIVRNNWYY</sequence>
<evidence type="ECO:0000259" key="7">
    <source>
        <dbReference type="PROSITE" id="PS52018"/>
    </source>
</evidence>
<evidence type="ECO:0000313" key="9">
    <source>
        <dbReference type="Proteomes" id="UP000226442"/>
    </source>
</evidence>
<evidence type="ECO:0000256" key="4">
    <source>
        <dbReference type="ARBA" id="ARBA00022695"/>
    </source>
</evidence>
<name>A0A2G4EXC1_9CYAN</name>
<dbReference type="InterPro" id="IPR029494">
    <property type="entry name" value="DarT"/>
</dbReference>
<reference evidence="8" key="1">
    <citation type="submission" date="2017-10" db="EMBL/GenBank/DDBJ databases">
        <title>Draft genome sequence of the planktic cyanobacteria Tychonema bourrellyi isolated from alpine lentic freshwater.</title>
        <authorList>
            <person name="Tett A."/>
            <person name="Armanini F."/>
            <person name="Asnicar F."/>
            <person name="Boscaini A."/>
            <person name="Pasolli E."/>
            <person name="Zolfo M."/>
            <person name="Donati C."/>
            <person name="Salmaso N."/>
            <person name="Segata N."/>
        </authorList>
    </citation>
    <scope>NUCLEOTIDE SEQUENCE</scope>
    <source>
        <strain evidence="8">FEM_GT703</strain>
    </source>
</reference>
<dbReference type="EMBL" id="NXIB02000117">
    <property type="protein sequence ID" value="PHX54183.1"/>
    <property type="molecule type" value="Genomic_DNA"/>
</dbReference>
<evidence type="ECO:0000256" key="1">
    <source>
        <dbReference type="ARBA" id="ARBA00022649"/>
    </source>
</evidence>
<dbReference type="GO" id="GO:0003677">
    <property type="term" value="F:DNA binding"/>
    <property type="evidence" value="ECO:0007669"/>
    <property type="project" value="UniProtKB-UniRule"/>
</dbReference>
<feature type="binding site" evidence="6">
    <location>
        <begin position="7"/>
        <end position="9"/>
    </location>
    <ligand>
        <name>NAD(+)</name>
        <dbReference type="ChEBI" id="CHEBI:57540"/>
    </ligand>
</feature>
<proteinExistence type="inferred from homology"/>
<accession>A0A2G4EXC1</accession>
<feature type="active site" evidence="6">
    <location>
        <position position="162"/>
    </location>
</feature>
<feature type="binding site" evidence="6">
    <location>
        <position position="48"/>
    </location>
    <ligand>
        <name>NAD(+)</name>
        <dbReference type="ChEBI" id="CHEBI:57540"/>
    </ligand>
</feature>
<comment type="catalytic activity">
    <reaction evidence="6">
        <text>a thymidine in DNA + NAD(+) = an N-(ADP-alpha-D-ribosyl)-thymidine in DNA + nicotinamide + H(+)</text>
        <dbReference type="Rhea" id="RHEA:71651"/>
        <dbReference type="Rhea" id="RHEA-COMP:13556"/>
        <dbReference type="Rhea" id="RHEA-COMP:18051"/>
        <dbReference type="ChEBI" id="CHEBI:15378"/>
        <dbReference type="ChEBI" id="CHEBI:17154"/>
        <dbReference type="ChEBI" id="CHEBI:57540"/>
        <dbReference type="ChEBI" id="CHEBI:137386"/>
        <dbReference type="ChEBI" id="CHEBI:191199"/>
    </reaction>
</comment>
<feature type="active site" description="Proton acceptor" evidence="6">
    <location>
        <position position="48"/>
    </location>
</feature>
<dbReference type="OrthoDB" id="9780211at2"/>
<dbReference type="Proteomes" id="UP000226442">
    <property type="component" value="Unassembled WGS sequence"/>
</dbReference>
<feature type="binding site" evidence="6">
    <location>
        <position position="24"/>
    </location>
    <ligand>
        <name>NAD(+)</name>
        <dbReference type="ChEBI" id="CHEBI:57540"/>
    </ligand>
</feature>
<keyword evidence="5 6" id="KW-0238">DNA-binding</keyword>
<keyword evidence="2 6" id="KW-0328">Glycosyltransferase</keyword>
<comment type="caution">
    <text evidence="6">Lacks conserved residue(s) required for the propagation of feature annotation.</text>
</comment>
<dbReference type="PROSITE" id="PS52018">
    <property type="entry name" value="DART"/>
    <property type="match status" value="1"/>
</dbReference>
<organism evidence="8 9">
    <name type="scientific">Tychonema bourrellyi FEM_GT703</name>
    <dbReference type="NCBI Taxonomy" id="2040638"/>
    <lineage>
        <taxon>Bacteria</taxon>
        <taxon>Bacillati</taxon>
        <taxon>Cyanobacteriota</taxon>
        <taxon>Cyanophyceae</taxon>
        <taxon>Oscillatoriophycideae</taxon>
        <taxon>Oscillatoriales</taxon>
        <taxon>Microcoleaceae</taxon>
        <taxon>Tychonema</taxon>
    </lineage>
</organism>
<dbReference type="AlphaFoldDB" id="A0A2G4EXC1"/>
<evidence type="ECO:0000256" key="5">
    <source>
        <dbReference type="ARBA" id="ARBA00023125"/>
    </source>
</evidence>
<comment type="similarity">
    <text evidence="6">Belongs to the DarT ADP-ribosyltransferase family.</text>
</comment>
<protein>
    <submittedName>
        <fullName evidence="8">DUF4433 domain-containing protein</fullName>
    </submittedName>
</protein>
<evidence type="ECO:0000313" key="8">
    <source>
        <dbReference type="EMBL" id="PHX54183.1"/>
    </source>
</evidence>
<evidence type="ECO:0000256" key="6">
    <source>
        <dbReference type="PROSITE-ProRule" id="PRU01362"/>
    </source>
</evidence>
<dbReference type="Pfam" id="PF14487">
    <property type="entry name" value="DarT"/>
    <property type="match status" value="1"/>
</dbReference>
<keyword evidence="9" id="KW-1185">Reference proteome</keyword>
<gene>
    <name evidence="8" type="ORF">CP500_017515</name>
</gene>